<dbReference type="InterPro" id="IPR013099">
    <property type="entry name" value="K_chnl_dom"/>
</dbReference>
<evidence type="ECO:0000256" key="5">
    <source>
        <dbReference type="ARBA" id="ARBA00023065"/>
    </source>
</evidence>
<evidence type="ECO:0000256" key="3">
    <source>
        <dbReference type="ARBA" id="ARBA00022692"/>
    </source>
</evidence>
<evidence type="ECO:0000256" key="9">
    <source>
        <dbReference type="SAM" id="Phobius"/>
    </source>
</evidence>
<feature type="transmembrane region" description="Helical" evidence="9">
    <location>
        <begin position="286"/>
        <end position="308"/>
    </location>
</feature>
<keyword evidence="3 8" id="KW-0812">Transmembrane</keyword>
<keyword evidence="6 9" id="KW-0472">Membrane</keyword>
<proteinExistence type="inferred from homology"/>
<name>A0A6P6YCZ5_DERPT</name>
<organism evidence="11 12">
    <name type="scientific">Dermatophagoides pteronyssinus</name>
    <name type="common">European house dust mite</name>
    <dbReference type="NCBI Taxonomy" id="6956"/>
    <lineage>
        <taxon>Eukaryota</taxon>
        <taxon>Metazoa</taxon>
        <taxon>Ecdysozoa</taxon>
        <taxon>Arthropoda</taxon>
        <taxon>Chelicerata</taxon>
        <taxon>Arachnida</taxon>
        <taxon>Acari</taxon>
        <taxon>Acariformes</taxon>
        <taxon>Sarcoptiformes</taxon>
        <taxon>Astigmata</taxon>
        <taxon>Psoroptidia</taxon>
        <taxon>Analgoidea</taxon>
        <taxon>Pyroglyphidae</taxon>
        <taxon>Dermatophagoidinae</taxon>
        <taxon>Dermatophagoides</taxon>
    </lineage>
</organism>
<dbReference type="PANTHER" id="PTHR11003:SF352">
    <property type="entry name" value="BCDNA.GH04802-RELATED"/>
    <property type="match status" value="1"/>
</dbReference>
<comment type="subcellular location">
    <subcellularLocation>
        <location evidence="1">Membrane</location>
        <topology evidence="1">Multi-pass membrane protein</topology>
    </subcellularLocation>
</comment>
<dbReference type="Pfam" id="PF07885">
    <property type="entry name" value="Ion_trans_2"/>
    <property type="match status" value="2"/>
</dbReference>
<dbReference type="RefSeq" id="XP_027203323.1">
    <property type="nucleotide sequence ID" value="XM_027347522.1"/>
</dbReference>
<evidence type="ECO:0000256" key="1">
    <source>
        <dbReference type="ARBA" id="ARBA00004141"/>
    </source>
</evidence>
<feature type="domain" description="Potassium channel" evidence="10">
    <location>
        <begin position="72"/>
        <end position="132"/>
    </location>
</feature>
<keyword evidence="2 8" id="KW-0813">Transport</keyword>
<dbReference type="Proteomes" id="UP000515146">
    <property type="component" value="Unplaced"/>
</dbReference>
<keyword evidence="11" id="KW-1185">Reference proteome</keyword>
<evidence type="ECO:0000256" key="2">
    <source>
        <dbReference type="ARBA" id="ARBA00022448"/>
    </source>
</evidence>
<keyword evidence="7 8" id="KW-0407">Ion channel</keyword>
<dbReference type="GO" id="GO:0015271">
    <property type="term" value="F:outward rectifier potassium channel activity"/>
    <property type="evidence" value="ECO:0007669"/>
    <property type="project" value="TreeGrafter"/>
</dbReference>
<comment type="similarity">
    <text evidence="8">Belongs to the two pore domain potassium channel (TC 1.A.1.8) family.</text>
</comment>
<feature type="transmembrane region" description="Helical" evidence="9">
    <location>
        <begin position="224"/>
        <end position="247"/>
    </location>
</feature>
<dbReference type="InterPro" id="IPR003280">
    <property type="entry name" value="2pore_dom_K_chnl"/>
</dbReference>
<dbReference type="PANTHER" id="PTHR11003">
    <property type="entry name" value="POTASSIUM CHANNEL, SUBFAMILY K"/>
    <property type="match status" value="1"/>
</dbReference>
<dbReference type="SUPFAM" id="SSF81324">
    <property type="entry name" value="Voltage-gated potassium channels"/>
    <property type="match status" value="2"/>
</dbReference>
<evidence type="ECO:0000313" key="11">
    <source>
        <dbReference type="Proteomes" id="UP000515146"/>
    </source>
</evidence>
<dbReference type="InParanoid" id="A0A6P6YCZ5"/>
<dbReference type="OrthoDB" id="297496at2759"/>
<protein>
    <submittedName>
        <fullName evidence="12">Two pore potassium channel protein sup-9-like</fullName>
    </submittedName>
</protein>
<evidence type="ECO:0000256" key="8">
    <source>
        <dbReference type="RuleBase" id="RU003857"/>
    </source>
</evidence>
<accession>A0A6P6YCZ5</accession>
<dbReference type="GO" id="GO:0030322">
    <property type="term" value="P:stabilization of membrane potential"/>
    <property type="evidence" value="ECO:0007669"/>
    <property type="project" value="TreeGrafter"/>
</dbReference>
<dbReference type="AlphaFoldDB" id="A0A6P6YCZ5"/>
<feature type="transmembrane region" description="Helical" evidence="9">
    <location>
        <begin position="110"/>
        <end position="132"/>
    </location>
</feature>
<dbReference type="GO" id="GO:0022841">
    <property type="term" value="F:potassium ion leak channel activity"/>
    <property type="evidence" value="ECO:0007669"/>
    <property type="project" value="TreeGrafter"/>
</dbReference>
<evidence type="ECO:0000256" key="6">
    <source>
        <dbReference type="ARBA" id="ARBA00023136"/>
    </source>
</evidence>
<dbReference type="KEGG" id="dpte:113797182"/>
<dbReference type="Gene3D" id="1.10.287.70">
    <property type="match status" value="1"/>
</dbReference>
<feature type="domain" description="Potassium channel" evidence="10">
    <location>
        <begin position="232"/>
        <end position="311"/>
    </location>
</feature>
<dbReference type="PRINTS" id="PR01333">
    <property type="entry name" value="2POREKCHANEL"/>
</dbReference>
<keyword evidence="5 8" id="KW-0406">Ion transport</keyword>
<evidence type="ECO:0000256" key="7">
    <source>
        <dbReference type="ARBA" id="ARBA00023303"/>
    </source>
</evidence>
<gene>
    <name evidence="12" type="primary">LOC113797182</name>
</gene>
<dbReference type="GO" id="GO:0005886">
    <property type="term" value="C:plasma membrane"/>
    <property type="evidence" value="ECO:0007669"/>
    <property type="project" value="TreeGrafter"/>
</dbReference>
<evidence type="ECO:0000256" key="4">
    <source>
        <dbReference type="ARBA" id="ARBA00022989"/>
    </source>
</evidence>
<reference evidence="12" key="1">
    <citation type="submission" date="2025-08" db="UniProtKB">
        <authorList>
            <consortium name="RefSeq"/>
        </authorList>
    </citation>
    <scope>IDENTIFICATION</scope>
    <source>
        <strain evidence="12">Airmid</strain>
    </source>
</reference>
<sequence>MFRAIESPFEVETVKQVNELRNKTILNLWNITYNTNILYHNKWNAQVTDTIKLFQRELLKSIKDGYEGQQSKGREQWSFSGAFLFSLTVISTIGYGNISPRTDRGKLMTILYAIIGIPLMLLYLTNIGDILAKSFRYVYGGLCSCKQSSNQLKQRNRLLLQRAVSAPTGTFGLNNHTSRMDDTGVGVGGYNYNDPTMMTMTTSIPSTTTTMTTIKFKENNRVHVPITLCLFILTGYVCGGGLLFSIWENWNYLDGSYFCFVTLSTIGFGDLVPGASVVDSSGSQEKLVICSLYLLAGMALLAMCFNLMQEEVIHKVKQLGRRLGIVSDNDDDYYGNNLSNIEFTIDQTS</sequence>
<evidence type="ECO:0000313" key="12">
    <source>
        <dbReference type="RefSeq" id="XP_027203323.1"/>
    </source>
</evidence>
<feature type="transmembrane region" description="Helical" evidence="9">
    <location>
        <begin position="77"/>
        <end position="98"/>
    </location>
</feature>
<dbReference type="OMA" id="TPQSEWG"/>
<dbReference type="FunCoup" id="A0A6P6YCZ5">
    <property type="interactions" value="36"/>
</dbReference>
<keyword evidence="4 9" id="KW-1133">Transmembrane helix</keyword>
<evidence type="ECO:0000259" key="10">
    <source>
        <dbReference type="Pfam" id="PF07885"/>
    </source>
</evidence>